<dbReference type="EMBL" id="FPHG01000017">
    <property type="protein sequence ID" value="SFV52745.1"/>
    <property type="molecule type" value="Genomic_DNA"/>
</dbReference>
<dbReference type="Gene3D" id="1.20.144.10">
    <property type="entry name" value="Phosphatidic acid phosphatase type 2/haloperoxidase"/>
    <property type="match status" value="2"/>
</dbReference>
<keyword evidence="1" id="KW-0812">Transmembrane</keyword>
<reference evidence="3" key="1">
    <citation type="submission" date="2016-10" db="EMBL/GenBank/DDBJ databases">
        <authorList>
            <person name="de Groot N.N."/>
        </authorList>
    </citation>
    <scope>NUCLEOTIDE SEQUENCE</scope>
</reference>
<keyword evidence="1" id="KW-1133">Transmembrane helix</keyword>
<dbReference type="PANTHER" id="PTHR14969">
    <property type="entry name" value="SPHINGOSINE-1-PHOSPHATE PHOSPHOHYDROLASE"/>
    <property type="match status" value="1"/>
</dbReference>
<proteinExistence type="predicted"/>
<name>A0A1W1BGZ2_9ZZZZ</name>
<evidence type="ECO:0000256" key="1">
    <source>
        <dbReference type="SAM" id="Phobius"/>
    </source>
</evidence>
<feature type="transmembrane region" description="Helical" evidence="1">
    <location>
        <begin position="122"/>
        <end position="140"/>
    </location>
</feature>
<dbReference type="SUPFAM" id="SSF48317">
    <property type="entry name" value="Acid phosphatase/Vanadium-dependent haloperoxidase"/>
    <property type="match status" value="1"/>
</dbReference>
<feature type="transmembrane region" description="Helical" evidence="1">
    <location>
        <begin position="81"/>
        <end position="102"/>
    </location>
</feature>
<feature type="domain" description="Phosphatidic acid phosphatase type 2/haloperoxidase" evidence="2">
    <location>
        <begin position="81"/>
        <end position="194"/>
    </location>
</feature>
<dbReference type="SMART" id="SM00014">
    <property type="entry name" value="acidPPc"/>
    <property type="match status" value="1"/>
</dbReference>
<protein>
    <submittedName>
        <fullName evidence="3">Membrane-associated phospholipid phosphatase</fullName>
    </submittedName>
</protein>
<organism evidence="3">
    <name type="scientific">hydrothermal vent metagenome</name>
    <dbReference type="NCBI Taxonomy" id="652676"/>
    <lineage>
        <taxon>unclassified sequences</taxon>
        <taxon>metagenomes</taxon>
        <taxon>ecological metagenomes</taxon>
    </lineage>
</organism>
<dbReference type="CDD" id="cd03392">
    <property type="entry name" value="PAP2_like_2"/>
    <property type="match status" value="1"/>
</dbReference>
<dbReference type="Pfam" id="PF01569">
    <property type="entry name" value="PAP2"/>
    <property type="match status" value="1"/>
</dbReference>
<feature type="transmembrane region" description="Helical" evidence="1">
    <location>
        <begin position="152"/>
        <end position="173"/>
    </location>
</feature>
<sequence length="207" mass="23573">MILKLSFSALLLFILISLDVIFDGLLTKIDDFIFPYVLSLQTLILNKIFLYITTLGNMPFIVGFSIIITIILWFKKDYLSIKFFISSVIGSSILMFGIKELIGRLRPQNFVADMFQQGNSFPSGHATLSMTLSLALFFIIYPQLVSKISKNIIIIILATFALLVSFSRIYFGVHYFSDVAGGLTLSIFWVLLMVWTFKLKYFIPSKN</sequence>
<dbReference type="PANTHER" id="PTHR14969:SF13">
    <property type="entry name" value="AT30094P"/>
    <property type="match status" value="1"/>
</dbReference>
<feature type="transmembrane region" description="Helical" evidence="1">
    <location>
        <begin position="48"/>
        <end position="74"/>
    </location>
</feature>
<gene>
    <name evidence="3" type="ORF">MNB_SV-9-1566</name>
</gene>
<dbReference type="AlphaFoldDB" id="A0A1W1BGZ2"/>
<dbReference type="InterPro" id="IPR000326">
    <property type="entry name" value="PAP2/HPO"/>
</dbReference>
<evidence type="ECO:0000313" key="3">
    <source>
        <dbReference type="EMBL" id="SFV52745.1"/>
    </source>
</evidence>
<feature type="transmembrane region" description="Helical" evidence="1">
    <location>
        <begin position="179"/>
        <end position="197"/>
    </location>
</feature>
<accession>A0A1W1BGZ2</accession>
<dbReference type="InterPro" id="IPR036938">
    <property type="entry name" value="PAP2/HPO_sf"/>
</dbReference>
<keyword evidence="1" id="KW-0472">Membrane</keyword>
<evidence type="ECO:0000259" key="2">
    <source>
        <dbReference type="SMART" id="SM00014"/>
    </source>
</evidence>